<dbReference type="Gene3D" id="1.20.950.20">
    <property type="entry name" value="Transmembrane di-heme cytochromes, Chain C"/>
    <property type="match status" value="1"/>
</dbReference>
<dbReference type="SUPFAM" id="SSF81342">
    <property type="entry name" value="Transmembrane di-heme cytochromes"/>
    <property type="match status" value="1"/>
</dbReference>
<feature type="domain" description="Cytochrome b561 bacterial/Ni-hydrogenase" evidence="7">
    <location>
        <begin position="23"/>
        <end position="184"/>
    </location>
</feature>
<feature type="transmembrane region" description="Helical" evidence="6">
    <location>
        <begin position="106"/>
        <end position="132"/>
    </location>
</feature>
<dbReference type="InterPro" id="IPR051542">
    <property type="entry name" value="Hydrogenase_cytochrome"/>
</dbReference>
<evidence type="ECO:0000256" key="2">
    <source>
        <dbReference type="ARBA" id="ARBA00022475"/>
    </source>
</evidence>
<evidence type="ECO:0000313" key="9">
    <source>
        <dbReference type="Proteomes" id="UP000618591"/>
    </source>
</evidence>
<comment type="subcellular location">
    <subcellularLocation>
        <location evidence="1">Cell membrane</location>
        <topology evidence="1">Multi-pass membrane protein</topology>
    </subcellularLocation>
</comment>
<evidence type="ECO:0000256" key="4">
    <source>
        <dbReference type="ARBA" id="ARBA00022989"/>
    </source>
</evidence>
<keyword evidence="4 6" id="KW-1133">Transmembrane helix</keyword>
<dbReference type="Pfam" id="PF01292">
    <property type="entry name" value="Ni_hydr_CYTB"/>
    <property type="match status" value="1"/>
</dbReference>
<dbReference type="RefSeq" id="WP_188446201.1">
    <property type="nucleotide sequence ID" value="NZ_BMDW01000007.1"/>
</dbReference>
<gene>
    <name evidence="8" type="ORF">GCM10011395_14390</name>
</gene>
<dbReference type="EMBL" id="BMDW01000007">
    <property type="protein sequence ID" value="GGA45305.1"/>
    <property type="molecule type" value="Genomic_DNA"/>
</dbReference>
<evidence type="ECO:0000259" key="7">
    <source>
        <dbReference type="Pfam" id="PF01292"/>
    </source>
</evidence>
<keyword evidence="9" id="KW-1185">Reference proteome</keyword>
<evidence type="ECO:0000256" key="6">
    <source>
        <dbReference type="SAM" id="Phobius"/>
    </source>
</evidence>
<evidence type="ECO:0000256" key="3">
    <source>
        <dbReference type="ARBA" id="ARBA00022692"/>
    </source>
</evidence>
<feature type="transmembrane region" description="Helical" evidence="6">
    <location>
        <begin position="30"/>
        <end position="49"/>
    </location>
</feature>
<name>A0ABQ1GKA6_9SPHN</name>
<keyword evidence="2" id="KW-1003">Cell membrane</keyword>
<feature type="transmembrane region" description="Helical" evidence="6">
    <location>
        <begin position="152"/>
        <end position="171"/>
    </location>
</feature>
<protein>
    <submittedName>
        <fullName evidence="8">Cytochrome b561</fullName>
    </submittedName>
</protein>
<accession>A0ABQ1GKA6</accession>
<keyword evidence="3 6" id="KW-0812">Transmembrane</keyword>
<organism evidence="8 9">
    <name type="scientific">Sphingomonas psychrolutea</name>
    <dbReference type="NCBI Taxonomy" id="1259676"/>
    <lineage>
        <taxon>Bacteria</taxon>
        <taxon>Pseudomonadati</taxon>
        <taxon>Pseudomonadota</taxon>
        <taxon>Alphaproteobacteria</taxon>
        <taxon>Sphingomonadales</taxon>
        <taxon>Sphingomonadaceae</taxon>
        <taxon>Sphingomonas</taxon>
    </lineage>
</organism>
<dbReference type="PANTHER" id="PTHR30485:SF2">
    <property type="entry name" value="BLL0597 PROTEIN"/>
    <property type="match status" value="1"/>
</dbReference>
<sequence length="201" mass="21865">MAATAPFVVATPTPDPVPRRVRVWDPIVRIFHWTVVGGVVANLTLLRHAESPHIYVGYAVIAALLVRLGWGFVARGHARFASFVPGPHRLVGYFAAMRRKRELRYVGHNPAGAAMIVLLLMLLAMVGTTGWMMGLDAFWGVGWVETLHEVTANLLIGAVALHVIGAIVESIRHHENLPLAMITGYKRAAEGTDIDNAPVAD</sequence>
<evidence type="ECO:0000256" key="1">
    <source>
        <dbReference type="ARBA" id="ARBA00004651"/>
    </source>
</evidence>
<evidence type="ECO:0000256" key="5">
    <source>
        <dbReference type="ARBA" id="ARBA00023136"/>
    </source>
</evidence>
<proteinExistence type="predicted"/>
<dbReference type="InterPro" id="IPR016174">
    <property type="entry name" value="Di-haem_cyt_TM"/>
</dbReference>
<keyword evidence="5 6" id="KW-0472">Membrane</keyword>
<dbReference type="InterPro" id="IPR011577">
    <property type="entry name" value="Cyt_b561_bac/Ni-Hgenase"/>
</dbReference>
<dbReference type="Proteomes" id="UP000618591">
    <property type="component" value="Unassembled WGS sequence"/>
</dbReference>
<dbReference type="PANTHER" id="PTHR30485">
    <property type="entry name" value="NI/FE-HYDROGENASE 1 B-TYPE CYTOCHROME SUBUNIT"/>
    <property type="match status" value="1"/>
</dbReference>
<comment type="caution">
    <text evidence="8">The sequence shown here is derived from an EMBL/GenBank/DDBJ whole genome shotgun (WGS) entry which is preliminary data.</text>
</comment>
<feature type="transmembrane region" description="Helical" evidence="6">
    <location>
        <begin position="55"/>
        <end position="73"/>
    </location>
</feature>
<reference evidence="9" key="1">
    <citation type="journal article" date="2019" name="Int. J. Syst. Evol. Microbiol.">
        <title>The Global Catalogue of Microorganisms (GCM) 10K type strain sequencing project: providing services to taxonomists for standard genome sequencing and annotation.</title>
        <authorList>
            <consortium name="The Broad Institute Genomics Platform"/>
            <consortium name="The Broad Institute Genome Sequencing Center for Infectious Disease"/>
            <person name="Wu L."/>
            <person name="Ma J."/>
        </authorList>
    </citation>
    <scope>NUCLEOTIDE SEQUENCE [LARGE SCALE GENOMIC DNA]</scope>
    <source>
        <strain evidence="9">CGMCC 1.10106</strain>
    </source>
</reference>
<evidence type="ECO:0000313" key="8">
    <source>
        <dbReference type="EMBL" id="GGA45305.1"/>
    </source>
</evidence>